<feature type="compositionally biased region" description="Low complexity" evidence="1">
    <location>
        <begin position="384"/>
        <end position="397"/>
    </location>
</feature>
<organism evidence="3 4">
    <name type="scientific">Phakopsora pachyrhizi</name>
    <name type="common">Asian soybean rust disease fungus</name>
    <dbReference type="NCBI Taxonomy" id="170000"/>
    <lineage>
        <taxon>Eukaryota</taxon>
        <taxon>Fungi</taxon>
        <taxon>Dikarya</taxon>
        <taxon>Basidiomycota</taxon>
        <taxon>Pucciniomycotina</taxon>
        <taxon>Pucciniomycetes</taxon>
        <taxon>Pucciniales</taxon>
        <taxon>Phakopsoraceae</taxon>
        <taxon>Phakopsora</taxon>
    </lineage>
</organism>
<feature type="compositionally biased region" description="Polar residues" evidence="1">
    <location>
        <begin position="315"/>
        <end position="329"/>
    </location>
</feature>
<dbReference type="AlphaFoldDB" id="A0AAV0AEW7"/>
<feature type="compositionally biased region" description="Basic and acidic residues" evidence="1">
    <location>
        <begin position="21"/>
        <end position="35"/>
    </location>
</feature>
<protein>
    <submittedName>
        <fullName evidence="3">Expressed protein</fullName>
    </submittedName>
</protein>
<feature type="transmembrane region" description="Helical" evidence="2">
    <location>
        <begin position="172"/>
        <end position="191"/>
    </location>
</feature>
<keyword evidence="2" id="KW-0812">Transmembrane</keyword>
<gene>
    <name evidence="3" type="ORF">PPACK8108_LOCUS269</name>
</gene>
<feature type="region of interest" description="Disordered" evidence="1">
    <location>
        <begin position="1"/>
        <end position="107"/>
    </location>
</feature>
<feature type="compositionally biased region" description="Polar residues" evidence="1">
    <location>
        <begin position="359"/>
        <end position="376"/>
    </location>
</feature>
<feature type="transmembrane region" description="Helical" evidence="2">
    <location>
        <begin position="121"/>
        <end position="140"/>
    </location>
</feature>
<sequence>MNSCGSTNSESNLRPATEPSEELRTEADPLPRKVGEIGYVPPTAQTANSPQAADSRSPHSFLAVGSALPSDGHRNSSRALNHGSPLWTPVSLGSAENGGSSRGPAQSEKISATKMFLKPSLLVIFGSSLLGITSAGFAHAQERANHNNRRSSSNSEDEQTTSGGSSINNLSFVYIGAVFMVAILVEIWLLVGSFRNLYHRLGVWVDQEYPLPIPNLSEPDSTPKPGRPLPLWAKLLKISPKAVRQPPLPSYTAALNIIGIGRRSGNENQGTGDVEDGEVIRTLAIGQGQAAPAFDGDEFRKSTVLLTGPPKRLSVGSNSAPANTTSQGFMRSLSRRLSRTFGSFRSSATQENEEDIFSRQGQPGNSTPMSEVTIQNPRGGVEVNSQATNSTTTASPAHHSRENSIPRQGGVVV</sequence>
<feature type="compositionally biased region" description="Polar residues" evidence="1">
    <location>
        <begin position="43"/>
        <end position="54"/>
    </location>
</feature>
<evidence type="ECO:0000313" key="3">
    <source>
        <dbReference type="EMBL" id="CAH7665970.1"/>
    </source>
</evidence>
<feature type="region of interest" description="Disordered" evidence="1">
    <location>
        <begin position="142"/>
        <end position="164"/>
    </location>
</feature>
<feature type="region of interest" description="Disordered" evidence="1">
    <location>
        <begin position="310"/>
        <end position="331"/>
    </location>
</feature>
<proteinExistence type="predicted"/>
<reference evidence="3" key="1">
    <citation type="submission" date="2022-06" db="EMBL/GenBank/DDBJ databases">
        <authorList>
            <consortium name="SYNGENTA / RWTH Aachen University"/>
        </authorList>
    </citation>
    <scope>NUCLEOTIDE SEQUENCE</scope>
</reference>
<dbReference type="EMBL" id="CALTRL010000015">
    <property type="protein sequence ID" value="CAH7665970.1"/>
    <property type="molecule type" value="Genomic_DNA"/>
</dbReference>
<accession>A0AAV0AEW7</accession>
<evidence type="ECO:0000313" key="4">
    <source>
        <dbReference type="Proteomes" id="UP001153365"/>
    </source>
</evidence>
<evidence type="ECO:0000256" key="2">
    <source>
        <dbReference type="SAM" id="Phobius"/>
    </source>
</evidence>
<name>A0AAV0AEW7_PHAPC</name>
<feature type="region of interest" description="Disordered" evidence="1">
    <location>
        <begin position="344"/>
        <end position="413"/>
    </location>
</feature>
<keyword evidence="2" id="KW-0472">Membrane</keyword>
<keyword evidence="4" id="KW-1185">Reference proteome</keyword>
<keyword evidence="2" id="KW-1133">Transmembrane helix</keyword>
<comment type="caution">
    <text evidence="3">The sequence shown here is derived from an EMBL/GenBank/DDBJ whole genome shotgun (WGS) entry which is preliminary data.</text>
</comment>
<evidence type="ECO:0000256" key="1">
    <source>
        <dbReference type="SAM" id="MobiDB-lite"/>
    </source>
</evidence>
<feature type="compositionally biased region" description="Polar residues" evidence="1">
    <location>
        <begin position="1"/>
        <end position="14"/>
    </location>
</feature>
<dbReference type="Proteomes" id="UP001153365">
    <property type="component" value="Unassembled WGS sequence"/>
</dbReference>